<dbReference type="RefSeq" id="WP_265557735.1">
    <property type="nucleotide sequence ID" value="NZ_CP092471.1"/>
</dbReference>
<proteinExistence type="predicted"/>
<accession>A0ABY5SVI8</accession>
<evidence type="ECO:0000313" key="3">
    <source>
        <dbReference type="EMBL" id="UVI38567.1"/>
    </source>
</evidence>
<evidence type="ECO:0000313" key="4">
    <source>
        <dbReference type="Proteomes" id="UP001065265"/>
    </source>
</evidence>
<evidence type="ECO:0000256" key="2">
    <source>
        <dbReference type="SAM" id="Phobius"/>
    </source>
</evidence>
<dbReference type="Gene3D" id="1.25.40.10">
    <property type="entry name" value="Tetratricopeptide repeat domain"/>
    <property type="match status" value="1"/>
</dbReference>
<keyword evidence="4" id="KW-1185">Reference proteome</keyword>
<dbReference type="SUPFAM" id="SSF48452">
    <property type="entry name" value="TPR-like"/>
    <property type="match status" value="1"/>
</dbReference>
<dbReference type="EMBL" id="CP092471">
    <property type="protein sequence ID" value="UVI38567.1"/>
    <property type="molecule type" value="Genomic_DNA"/>
</dbReference>
<feature type="transmembrane region" description="Helical" evidence="2">
    <location>
        <begin position="27"/>
        <end position="45"/>
    </location>
</feature>
<dbReference type="Pfam" id="PF14559">
    <property type="entry name" value="TPR_19"/>
    <property type="match status" value="1"/>
</dbReference>
<keyword evidence="2" id="KW-1133">Transmembrane helix</keyword>
<name>A0ABY5SVI8_9SPHN</name>
<keyword evidence="2" id="KW-0472">Membrane</keyword>
<organism evidence="3 4">
    <name type="scientific">Qipengyuania spongiae</name>
    <dbReference type="NCBI Taxonomy" id="2909673"/>
    <lineage>
        <taxon>Bacteria</taxon>
        <taxon>Pseudomonadati</taxon>
        <taxon>Pseudomonadota</taxon>
        <taxon>Alphaproteobacteria</taxon>
        <taxon>Sphingomonadales</taxon>
        <taxon>Erythrobacteraceae</taxon>
        <taxon>Qipengyuania</taxon>
    </lineage>
</organism>
<protein>
    <submittedName>
        <fullName evidence="3">Tetratricopeptide repeat protein</fullName>
    </submittedName>
</protein>
<dbReference type="InterPro" id="IPR011990">
    <property type="entry name" value="TPR-like_helical_dom_sf"/>
</dbReference>
<dbReference type="InterPro" id="IPR019734">
    <property type="entry name" value="TPR_rpt"/>
</dbReference>
<evidence type="ECO:0000256" key="1">
    <source>
        <dbReference type="PROSITE-ProRule" id="PRU00339"/>
    </source>
</evidence>
<keyword evidence="1" id="KW-0802">TPR repeat</keyword>
<sequence length="221" mass="23499">MSWLPILALAGLAFVLAAFVLKLPRNVWALFGAALLFGLAGYAMQGMPGVPSAPRQPTPPPAETGELLVEARREFFPDNELPSRFVITADAFARRGDYAQAAQFLRNAVEENPADTEAWVALGNALTEHAEGRLTQAALHAYSRAEQAAPDNPAAGYFAGFGFLRSGEAERAREIWAGLVEDAPEDAPWRPVIADRLARLDALLGQSAAQNPVAPGAGVAP</sequence>
<gene>
    <name evidence="3" type="ORF">L1F33_09930</name>
</gene>
<dbReference type="Pfam" id="PF13428">
    <property type="entry name" value="TPR_14"/>
    <property type="match status" value="1"/>
</dbReference>
<reference evidence="3" key="1">
    <citation type="submission" date="2022-02" db="EMBL/GenBank/DDBJ databases">
        <title>Qipengyuania spongiae sp. nov., isolated from marine sponge.</title>
        <authorList>
            <person name="Li Z."/>
            <person name="Zhang M."/>
        </authorList>
    </citation>
    <scope>NUCLEOTIDE SEQUENCE</scope>
    <source>
        <strain evidence="3">PHS-Z21</strain>
    </source>
</reference>
<keyword evidence="2" id="KW-0812">Transmembrane</keyword>
<dbReference type="PROSITE" id="PS50005">
    <property type="entry name" value="TPR"/>
    <property type="match status" value="1"/>
</dbReference>
<dbReference type="Proteomes" id="UP001065265">
    <property type="component" value="Chromosome"/>
</dbReference>
<feature type="repeat" description="TPR" evidence="1">
    <location>
        <begin position="82"/>
        <end position="115"/>
    </location>
</feature>